<sequence length="140" mass="15141">MTAARLTRLADWETRFARHITEARTEPMTWRKSDCLTLAARGVLAVTGVDLFPSGLRYSTARGAAVALRRLGYDTPADAVDDRLPRTPVAMARRGDVAAIVRGDAVTCGCVTGRHVFVPTESLPAFVPLTDASIAWSVGW</sequence>
<organism evidence="2 3">
    <name type="scientific">Oricola thermophila</name>
    <dbReference type="NCBI Taxonomy" id="2742145"/>
    <lineage>
        <taxon>Bacteria</taxon>
        <taxon>Pseudomonadati</taxon>
        <taxon>Pseudomonadota</taxon>
        <taxon>Alphaproteobacteria</taxon>
        <taxon>Hyphomicrobiales</taxon>
        <taxon>Ahrensiaceae</taxon>
        <taxon>Oricola</taxon>
    </lineage>
</organism>
<dbReference type="AlphaFoldDB" id="A0A6N1VCD7"/>
<evidence type="ECO:0000313" key="3">
    <source>
        <dbReference type="Proteomes" id="UP000509367"/>
    </source>
</evidence>
<gene>
    <name evidence="2" type="ORF">HTY61_09745</name>
</gene>
<dbReference type="KEGG" id="orm:HTY61_09745"/>
<dbReference type="RefSeq" id="WP_175276604.1">
    <property type="nucleotide sequence ID" value="NZ_CP054836.1"/>
</dbReference>
<reference evidence="2 3" key="1">
    <citation type="submission" date="2020-06" db="EMBL/GenBank/DDBJ databases">
        <title>Oricola thermophila sp. nov. isolated from a tidal sediments.</title>
        <authorList>
            <person name="Kwon K.K."/>
            <person name="Yang S.-H."/>
            <person name="Park M.-J."/>
        </authorList>
    </citation>
    <scope>NUCLEOTIDE SEQUENCE [LARGE SCALE GENOMIC DNA]</scope>
    <source>
        <strain evidence="2 3">MEBiC13590</strain>
    </source>
</reference>
<protein>
    <recommendedName>
        <fullName evidence="1">DUF6950 domain-containing protein</fullName>
    </recommendedName>
</protein>
<proteinExistence type="predicted"/>
<feature type="domain" description="DUF6950" evidence="1">
    <location>
        <begin position="7"/>
        <end position="138"/>
    </location>
</feature>
<dbReference type="EMBL" id="CP054836">
    <property type="protein sequence ID" value="QKV18711.1"/>
    <property type="molecule type" value="Genomic_DNA"/>
</dbReference>
<accession>A0A6N1VCD7</accession>
<keyword evidence="3" id="KW-1185">Reference proteome</keyword>
<dbReference type="Pfam" id="PF22262">
    <property type="entry name" value="DUF6950"/>
    <property type="match status" value="1"/>
</dbReference>
<dbReference type="InterPro" id="IPR053802">
    <property type="entry name" value="DUF6950"/>
</dbReference>
<name>A0A6N1VCD7_9HYPH</name>
<evidence type="ECO:0000259" key="1">
    <source>
        <dbReference type="Pfam" id="PF22262"/>
    </source>
</evidence>
<evidence type="ECO:0000313" key="2">
    <source>
        <dbReference type="EMBL" id="QKV18711.1"/>
    </source>
</evidence>
<dbReference type="Proteomes" id="UP000509367">
    <property type="component" value="Chromosome"/>
</dbReference>